<feature type="domain" description="FAD-binding PCMH-type" evidence="3">
    <location>
        <begin position="12"/>
        <end position="180"/>
    </location>
</feature>
<evidence type="ECO:0000313" key="4">
    <source>
        <dbReference type="EMBL" id="UWZ36980.1"/>
    </source>
</evidence>
<feature type="region of interest" description="Disordered" evidence="2">
    <location>
        <begin position="1"/>
        <end position="23"/>
    </location>
</feature>
<dbReference type="Gene3D" id="3.30.70.2520">
    <property type="match status" value="1"/>
</dbReference>
<dbReference type="PANTHER" id="PTHR43762:SF1">
    <property type="entry name" value="D-ARABINONO-1,4-LACTONE OXIDASE"/>
    <property type="match status" value="1"/>
</dbReference>
<dbReference type="InterPro" id="IPR016167">
    <property type="entry name" value="FAD-bd_PCMH_sub1"/>
</dbReference>
<dbReference type="RefSeq" id="WP_260726327.1">
    <property type="nucleotide sequence ID" value="NZ_BAAABS010000069.1"/>
</dbReference>
<dbReference type="Gene3D" id="1.10.45.10">
    <property type="entry name" value="Vanillyl-alcohol Oxidase, Chain A, domain 4"/>
    <property type="match status" value="1"/>
</dbReference>
<proteinExistence type="predicted"/>
<dbReference type="InterPro" id="IPR036318">
    <property type="entry name" value="FAD-bd_PCMH-like_sf"/>
</dbReference>
<name>A0ABY5Z4J5_9ACTN</name>
<dbReference type="Pfam" id="PF04030">
    <property type="entry name" value="ALO"/>
    <property type="match status" value="1"/>
</dbReference>
<dbReference type="PIRSF" id="PIRSF000136">
    <property type="entry name" value="LGO_GLO"/>
    <property type="match status" value="1"/>
</dbReference>
<organism evidence="4 5">
    <name type="scientific">Dactylosporangium roseum</name>
    <dbReference type="NCBI Taxonomy" id="47989"/>
    <lineage>
        <taxon>Bacteria</taxon>
        <taxon>Bacillati</taxon>
        <taxon>Actinomycetota</taxon>
        <taxon>Actinomycetes</taxon>
        <taxon>Micromonosporales</taxon>
        <taxon>Micromonosporaceae</taxon>
        <taxon>Dactylosporangium</taxon>
    </lineage>
</organism>
<dbReference type="InterPro" id="IPR010031">
    <property type="entry name" value="FAD_lactone_oxidase-like"/>
</dbReference>
<dbReference type="InterPro" id="IPR016166">
    <property type="entry name" value="FAD-bd_PCMH"/>
</dbReference>
<dbReference type="Pfam" id="PF01565">
    <property type="entry name" value="FAD_binding_4"/>
    <property type="match status" value="1"/>
</dbReference>
<evidence type="ECO:0000256" key="1">
    <source>
        <dbReference type="ARBA" id="ARBA00023002"/>
    </source>
</evidence>
<evidence type="ECO:0000313" key="5">
    <source>
        <dbReference type="Proteomes" id="UP001058271"/>
    </source>
</evidence>
<dbReference type="SUPFAM" id="SSF56176">
    <property type="entry name" value="FAD-binding/transporter-associated domain-like"/>
    <property type="match status" value="1"/>
</dbReference>
<dbReference type="NCBIfam" id="TIGR01679">
    <property type="entry name" value="bact_FAD_ox"/>
    <property type="match status" value="1"/>
</dbReference>
<dbReference type="EMBL" id="CP073721">
    <property type="protein sequence ID" value="UWZ36980.1"/>
    <property type="molecule type" value="Genomic_DNA"/>
</dbReference>
<dbReference type="InterPro" id="IPR007173">
    <property type="entry name" value="ALO_C"/>
</dbReference>
<dbReference type="InterPro" id="IPR006094">
    <property type="entry name" value="Oxid_FAD_bind_N"/>
</dbReference>
<sequence length="434" mass="47420">MTSPWANWAGNQTARAARVAHPETPDELGEVLRTAAGEGLRVKAVGSGHSFTSAAATDGVRVELDRMASLVRVEGDLVTVRAGMPLAKLNAVLAAHGLAMPNLGDIDAQTISGALSTGTHGTGAAFGCLSTFVEALELVTAGGSVLRCSATERPELFAAARVNIGALGVLTSVTLRCVPAFVLRADERPAPLADVWSGLDEHIAENDHFEFYWFPYTDRVQMKRNNRVEVSDRPLAGWRRWLDDDFLSNAVFGGACRFGRTFPAVVPTVSRVSARALSARTYTAPSHDVFCTPRRVRFVEMEYGLPRAALREAFDGLRSVVAGLPFRVQFPVEVRFTAADDIWLSHGHGRDNAYIAIHQFVGAPYEEYFRRFEAIATALDGRPHWGKMHYRDAASLAQSYPRFTDFVAMRDELDPGHLFANPYTARTLGPPLPH</sequence>
<dbReference type="Gene3D" id="3.30.465.10">
    <property type="match status" value="1"/>
</dbReference>
<accession>A0ABY5Z4J5</accession>
<reference evidence="4" key="1">
    <citation type="submission" date="2021-04" db="EMBL/GenBank/DDBJ databases">
        <title>Biosynthetic gene clusters of Dactylosporangioum roseum.</title>
        <authorList>
            <person name="Hartkoorn R.C."/>
            <person name="Beaudoing E."/>
            <person name="Hot D."/>
            <person name="Moureu S."/>
        </authorList>
    </citation>
    <scope>NUCLEOTIDE SEQUENCE</scope>
    <source>
        <strain evidence="4">NRRL B-16295</strain>
    </source>
</reference>
<keyword evidence="5" id="KW-1185">Reference proteome</keyword>
<keyword evidence="1" id="KW-0560">Oxidoreductase</keyword>
<gene>
    <name evidence="4" type="ORF">Drose_01205</name>
</gene>
<dbReference type="Proteomes" id="UP001058271">
    <property type="component" value="Chromosome"/>
</dbReference>
<dbReference type="Gene3D" id="3.30.43.10">
    <property type="entry name" value="Uridine Diphospho-n-acetylenolpyruvylglucosamine Reductase, domain 2"/>
    <property type="match status" value="1"/>
</dbReference>
<dbReference type="InterPro" id="IPR016169">
    <property type="entry name" value="FAD-bd_PCMH_sub2"/>
</dbReference>
<dbReference type="PROSITE" id="PS51387">
    <property type="entry name" value="FAD_PCMH"/>
    <property type="match status" value="1"/>
</dbReference>
<dbReference type="InterPro" id="IPR016171">
    <property type="entry name" value="Vanillyl_alc_oxidase_C-sub2"/>
</dbReference>
<evidence type="ECO:0000256" key="2">
    <source>
        <dbReference type="SAM" id="MobiDB-lite"/>
    </source>
</evidence>
<protein>
    <submittedName>
        <fullName evidence="4">FAD-binding protein</fullName>
    </submittedName>
</protein>
<dbReference type="PANTHER" id="PTHR43762">
    <property type="entry name" value="L-GULONOLACTONE OXIDASE"/>
    <property type="match status" value="1"/>
</dbReference>
<evidence type="ECO:0000259" key="3">
    <source>
        <dbReference type="PROSITE" id="PS51387"/>
    </source>
</evidence>
<feature type="compositionally biased region" description="Polar residues" evidence="2">
    <location>
        <begin position="1"/>
        <end position="14"/>
    </location>
</feature>